<dbReference type="InterPro" id="IPR036322">
    <property type="entry name" value="WD40_repeat_dom_sf"/>
</dbReference>
<reference evidence="5 6" key="1">
    <citation type="journal article" date="2017" name="Gigascience">
        <title>Genome sequence of the small brown planthopper, Laodelphax striatellus.</title>
        <authorList>
            <person name="Zhu J."/>
            <person name="Jiang F."/>
            <person name="Wang X."/>
            <person name="Yang P."/>
            <person name="Bao Y."/>
            <person name="Zhao W."/>
            <person name="Wang W."/>
            <person name="Lu H."/>
            <person name="Wang Q."/>
            <person name="Cui N."/>
            <person name="Li J."/>
            <person name="Chen X."/>
            <person name="Luo L."/>
            <person name="Yu J."/>
            <person name="Kang L."/>
            <person name="Cui F."/>
        </authorList>
    </citation>
    <scope>NUCLEOTIDE SEQUENCE [LARGE SCALE GENOMIC DNA]</scope>
    <source>
        <strain evidence="5">Lst14</strain>
    </source>
</reference>
<gene>
    <name evidence="5" type="ORF">LSTR_LSTR003811</name>
</gene>
<dbReference type="PANTHER" id="PTHR19855">
    <property type="entry name" value="WD40 REPEAT PROTEIN 12, 37"/>
    <property type="match status" value="1"/>
</dbReference>
<evidence type="ECO:0000256" key="1">
    <source>
        <dbReference type="ARBA" id="ARBA00022574"/>
    </source>
</evidence>
<sequence>MMEEEFRVSLDTIPTEVFLYICSFIDAKQVADCLRYVCTRFYEVLSSESAWKCRLKETCPNMLPAVDYIDDEPDWLELCYQIESELQLWKRERDKMRYCYWGVDSCIDAVKLIDGGKRVVSGSRNRELKVWSIDAAPKCEKSILSAHTGWIWDLAVDNKNIYSCSWDSYIKRWDPDCNFAEVDSYKCSAAVLSIVCRDGLLVGGLFKPEVVAFDPRQNGPIFSYTPHRRSITGLALVGENYLVSVSEDKSIAVWDLRTREKVTENIEVSCDNSIPISIFYNNNLLYIGDTRANMHIISNNNGVFEKKVTCHLESEGQNRLTSIWHGLGCIIVGSTDKSVKIFQPTQPLNLICELNVKGEVTSIDYDSSALAVGSSTSLEVWDIKNNFLI</sequence>
<dbReference type="PROSITE" id="PS50294">
    <property type="entry name" value="WD_REPEATS_REGION"/>
    <property type="match status" value="1"/>
</dbReference>
<dbReference type="PANTHER" id="PTHR19855:SF11">
    <property type="entry name" value="RIBOSOME BIOGENESIS PROTEIN WDR12"/>
    <property type="match status" value="1"/>
</dbReference>
<keyword evidence="1 3" id="KW-0853">WD repeat</keyword>
<accession>A0A482XFN2</accession>
<feature type="repeat" description="WD" evidence="3">
    <location>
        <begin position="224"/>
        <end position="264"/>
    </location>
</feature>
<dbReference type="EMBL" id="QKKF02011224">
    <property type="protein sequence ID" value="RZF44171.1"/>
    <property type="molecule type" value="Genomic_DNA"/>
</dbReference>
<proteinExistence type="predicted"/>
<dbReference type="InterPro" id="IPR001680">
    <property type="entry name" value="WD40_rpt"/>
</dbReference>
<comment type="caution">
    <text evidence="5">The sequence shown here is derived from an EMBL/GenBank/DDBJ whole genome shotgun (WGS) entry which is preliminary data.</text>
</comment>
<evidence type="ECO:0000313" key="5">
    <source>
        <dbReference type="EMBL" id="RZF44171.1"/>
    </source>
</evidence>
<dbReference type="InterPro" id="IPR036047">
    <property type="entry name" value="F-box-like_dom_sf"/>
</dbReference>
<name>A0A482XFN2_LAOST</name>
<evidence type="ECO:0000256" key="3">
    <source>
        <dbReference type="PROSITE-ProRule" id="PRU00221"/>
    </source>
</evidence>
<dbReference type="SUPFAM" id="SSF50978">
    <property type="entry name" value="WD40 repeat-like"/>
    <property type="match status" value="1"/>
</dbReference>
<dbReference type="SMART" id="SM00320">
    <property type="entry name" value="WD40"/>
    <property type="match status" value="5"/>
</dbReference>
<dbReference type="Gene3D" id="1.20.1280.50">
    <property type="match status" value="1"/>
</dbReference>
<dbReference type="OrthoDB" id="2305498at2759"/>
<dbReference type="PROSITE" id="PS00678">
    <property type="entry name" value="WD_REPEATS_1"/>
    <property type="match status" value="1"/>
</dbReference>
<feature type="domain" description="F-box" evidence="4">
    <location>
        <begin position="7"/>
        <end position="54"/>
    </location>
</feature>
<dbReference type="PROSITE" id="PS50082">
    <property type="entry name" value="WD_REPEATS_2"/>
    <property type="match status" value="1"/>
</dbReference>
<dbReference type="InterPro" id="IPR015943">
    <property type="entry name" value="WD40/YVTN_repeat-like_dom_sf"/>
</dbReference>
<evidence type="ECO:0000256" key="2">
    <source>
        <dbReference type="ARBA" id="ARBA00022737"/>
    </source>
</evidence>
<evidence type="ECO:0000313" key="6">
    <source>
        <dbReference type="Proteomes" id="UP000291343"/>
    </source>
</evidence>
<protein>
    <recommendedName>
        <fullName evidence="4">F-box domain-containing protein</fullName>
    </recommendedName>
</protein>
<dbReference type="STRING" id="195883.A0A482XFN2"/>
<keyword evidence="2" id="KW-0677">Repeat</keyword>
<dbReference type="InParanoid" id="A0A482XFN2"/>
<evidence type="ECO:0000259" key="4">
    <source>
        <dbReference type="PROSITE" id="PS50181"/>
    </source>
</evidence>
<dbReference type="SMR" id="A0A482XFN2"/>
<dbReference type="PROSITE" id="PS50181">
    <property type="entry name" value="FBOX"/>
    <property type="match status" value="1"/>
</dbReference>
<dbReference type="Pfam" id="PF12937">
    <property type="entry name" value="F-box-like"/>
    <property type="match status" value="1"/>
</dbReference>
<dbReference type="Proteomes" id="UP000291343">
    <property type="component" value="Unassembled WGS sequence"/>
</dbReference>
<keyword evidence="6" id="KW-1185">Reference proteome</keyword>
<dbReference type="SUPFAM" id="SSF81383">
    <property type="entry name" value="F-box domain"/>
    <property type="match status" value="1"/>
</dbReference>
<dbReference type="AlphaFoldDB" id="A0A482XFN2"/>
<dbReference type="InterPro" id="IPR019775">
    <property type="entry name" value="WD40_repeat_CS"/>
</dbReference>
<dbReference type="InterPro" id="IPR001810">
    <property type="entry name" value="F-box_dom"/>
</dbReference>
<organism evidence="5 6">
    <name type="scientific">Laodelphax striatellus</name>
    <name type="common">Small brown planthopper</name>
    <name type="synonym">Delphax striatella</name>
    <dbReference type="NCBI Taxonomy" id="195883"/>
    <lineage>
        <taxon>Eukaryota</taxon>
        <taxon>Metazoa</taxon>
        <taxon>Ecdysozoa</taxon>
        <taxon>Arthropoda</taxon>
        <taxon>Hexapoda</taxon>
        <taxon>Insecta</taxon>
        <taxon>Pterygota</taxon>
        <taxon>Neoptera</taxon>
        <taxon>Paraneoptera</taxon>
        <taxon>Hemiptera</taxon>
        <taxon>Auchenorrhyncha</taxon>
        <taxon>Fulgoroidea</taxon>
        <taxon>Delphacidae</taxon>
        <taxon>Criomorphinae</taxon>
        <taxon>Laodelphax</taxon>
    </lineage>
</organism>
<dbReference type="Pfam" id="PF00400">
    <property type="entry name" value="WD40"/>
    <property type="match status" value="2"/>
</dbReference>
<dbReference type="Gene3D" id="2.130.10.10">
    <property type="entry name" value="YVTN repeat-like/Quinoprotein amine dehydrogenase"/>
    <property type="match status" value="2"/>
</dbReference>